<evidence type="ECO:0000256" key="1">
    <source>
        <dbReference type="ARBA" id="ARBA00004141"/>
    </source>
</evidence>
<feature type="transmembrane region" description="Helical" evidence="4">
    <location>
        <begin position="47"/>
        <end position="77"/>
    </location>
</feature>
<feature type="domain" description="Major facilitator superfamily (MFS) profile" evidence="5">
    <location>
        <begin position="1"/>
        <end position="380"/>
    </location>
</feature>
<reference evidence="6" key="1">
    <citation type="journal article" date="2020" name="Cell">
        <title>Large-Scale Comparative Analyses of Tick Genomes Elucidate Their Genetic Diversity and Vector Capacities.</title>
        <authorList>
            <consortium name="Tick Genome and Microbiome Consortium (TIGMIC)"/>
            <person name="Jia N."/>
            <person name="Wang J."/>
            <person name="Shi W."/>
            <person name="Du L."/>
            <person name="Sun Y."/>
            <person name="Zhan W."/>
            <person name="Jiang J.F."/>
            <person name="Wang Q."/>
            <person name="Zhang B."/>
            <person name="Ji P."/>
            <person name="Bell-Sakyi L."/>
            <person name="Cui X.M."/>
            <person name="Yuan T.T."/>
            <person name="Jiang B.G."/>
            <person name="Yang W.F."/>
            <person name="Lam T.T."/>
            <person name="Chang Q.C."/>
            <person name="Ding S.J."/>
            <person name="Wang X.J."/>
            <person name="Zhu J.G."/>
            <person name="Ruan X.D."/>
            <person name="Zhao L."/>
            <person name="Wei J.T."/>
            <person name="Ye R.Z."/>
            <person name="Que T.C."/>
            <person name="Du C.H."/>
            <person name="Zhou Y.H."/>
            <person name="Cheng J.X."/>
            <person name="Dai P.F."/>
            <person name="Guo W.B."/>
            <person name="Han X.H."/>
            <person name="Huang E.J."/>
            <person name="Li L.F."/>
            <person name="Wei W."/>
            <person name="Gao Y.C."/>
            <person name="Liu J.Z."/>
            <person name="Shao H.Z."/>
            <person name="Wang X."/>
            <person name="Wang C.C."/>
            <person name="Yang T.C."/>
            <person name="Huo Q.B."/>
            <person name="Li W."/>
            <person name="Chen H.Y."/>
            <person name="Chen S.E."/>
            <person name="Zhou L.G."/>
            <person name="Ni X.B."/>
            <person name="Tian J.H."/>
            <person name="Sheng Y."/>
            <person name="Liu T."/>
            <person name="Pan Y.S."/>
            <person name="Xia L.Y."/>
            <person name="Li J."/>
            <person name="Zhao F."/>
            <person name="Cao W.C."/>
        </authorList>
    </citation>
    <scope>NUCLEOTIDE SEQUENCE</scope>
    <source>
        <strain evidence="6">Rsan-2018</strain>
    </source>
</reference>
<proteinExistence type="predicted"/>
<dbReference type="VEuPathDB" id="VectorBase:RSAN_039414"/>
<dbReference type="Proteomes" id="UP000821837">
    <property type="component" value="Chromosome 6"/>
</dbReference>
<dbReference type="PANTHER" id="PTHR11360:SF251">
    <property type="entry name" value="MAJOR FACILITATOR SUPERFAMILY (MFS) PROFILE DOMAIN-CONTAINING PROTEIN"/>
    <property type="match status" value="1"/>
</dbReference>
<dbReference type="PROSITE" id="PS50850">
    <property type="entry name" value="MFS"/>
    <property type="match status" value="1"/>
</dbReference>
<evidence type="ECO:0000313" key="6">
    <source>
        <dbReference type="EMBL" id="KAH7948495.1"/>
    </source>
</evidence>
<feature type="transmembrane region" description="Helical" evidence="4">
    <location>
        <begin position="125"/>
        <end position="148"/>
    </location>
</feature>
<feature type="transmembrane region" description="Helical" evidence="4">
    <location>
        <begin position="233"/>
        <end position="255"/>
    </location>
</feature>
<feature type="transmembrane region" description="Helical" evidence="4">
    <location>
        <begin position="292"/>
        <end position="310"/>
    </location>
</feature>
<feature type="coiled-coil region" evidence="2">
    <location>
        <begin position="471"/>
        <end position="498"/>
    </location>
</feature>
<dbReference type="SUPFAM" id="SSF103473">
    <property type="entry name" value="MFS general substrate transporter"/>
    <property type="match status" value="1"/>
</dbReference>
<comment type="caution">
    <text evidence="6">The sequence shown here is derived from an EMBL/GenBank/DDBJ whole genome shotgun (WGS) entry which is preliminary data.</text>
</comment>
<dbReference type="InterPro" id="IPR011701">
    <property type="entry name" value="MFS"/>
</dbReference>
<dbReference type="AlphaFoldDB" id="A0A9D4STZ7"/>
<dbReference type="Gene3D" id="1.20.1250.20">
    <property type="entry name" value="MFS general substrate transporter like domains"/>
    <property type="match status" value="1"/>
</dbReference>
<accession>A0A9D4STZ7</accession>
<organism evidence="6 7">
    <name type="scientific">Rhipicephalus sanguineus</name>
    <name type="common">Brown dog tick</name>
    <name type="synonym">Ixodes sanguineus</name>
    <dbReference type="NCBI Taxonomy" id="34632"/>
    <lineage>
        <taxon>Eukaryota</taxon>
        <taxon>Metazoa</taxon>
        <taxon>Ecdysozoa</taxon>
        <taxon>Arthropoda</taxon>
        <taxon>Chelicerata</taxon>
        <taxon>Arachnida</taxon>
        <taxon>Acari</taxon>
        <taxon>Parasitiformes</taxon>
        <taxon>Ixodida</taxon>
        <taxon>Ixodoidea</taxon>
        <taxon>Ixodidae</taxon>
        <taxon>Rhipicephalinae</taxon>
        <taxon>Rhipicephalus</taxon>
        <taxon>Rhipicephalus</taxon>
    </lineage>
</organism>
<protein>
    <recommendedName>
        <fullName evidence="5">Major facilitator superfamily (MFS) profile domain-containing protein</fullName>
    </recommendedName>
</protein>
<name>A0A9D4STZ7_RHISA</name>
<dbReference type="GO" id="GO:0016020">
    <property type="term" value="C:membrane"/>
    <property type="evidence" value="ECO:0007669"/>
    <property type="project" value="UniProtKB-SubCell"/>
</dbReference>
<dbReference type="InterPro" id="IPR020846">
    <property type="entry name" value="MFS_dom"/>
</dbReference>
<feature type="transmembrane region" description="Helical" evidence="4">
    <location>
        <begin position="357"/>
        <end position="375"/>
    </location>
</feature>
<comment type="subcellular location">
    <subcellularLocation>
        <location evidence="1">Membrane</location>
        <topology evidence="1">Multi-pass membrane protein</topology>
    </subcellularLocation>
</comment>
<evidence type="ECO:0000259" key="5">
    <source>
        <dbReference type="PROSITE" id="PS50850"/>
    </source>
</evidence>
<keyword evidence="2" id="KW-0175">Coiled coil</keyword>
<feature type="transmembrane region" description="Helical" evidence="4">
    <location>
        <begin position="98"/>
        <end position="119"/>
    </location>
</feature>
<evidence type="ECO:0000256" key="4">
    <source>
        <dbReference type="SAM" id="Phobius"/>
    </source>
</evidence>
<evidence type="ECO:0000256" key="3">
    <source>
        <dbReference type="SAM" id="MobiDB-lite"/>
    </source>
</evidence>
<evidence type="ECO:0000313" key="7">
    <source>
        <dbReference type="Proteomes" id="UP000821837"/>
    </source>
</evidence>
<keyword evidence="7" id="KW-1185">Reference proteome</keyword>
<feature type="transmembrane region" description="Helical" evidence="4">
    <location>
        <begin position="322"/>
        <end position="345"/>
    </location>
</feature>
<keyword evidence="4" id="KW-0812">Transmembrane</keyword>
<dbReference type="EMBL" id="JABSTV010001252">
    <property type="protein sequence ID" value="KAH7948495.1"/>
    <property type="molecule type" value="Genomic_DNA"/>
</dbReference>
<keyword evidence="4" id="KW-0472">Membrane</keyword>
<dbReference type="Pfam" id="PF07690">
    <property type="entry name" value="MFS_1"/>
    <property type="match status" value="1"/>
</dbReference>
<gene>
    <name evidence="6" type="ORF">HPB52_023316</name>
</gene>
<dbReference type="InterPro" id="IPR050327">
    <property type="entry name" value="Proton-linked_MCT"/>
</dbReference>
<feature type="transmembrane region" description="Helical" evidence="4">
    <location>
        <begin position="267"/>
        <end position="286"/>
    </location>
</feature>
<feature type="transmembrane region" description="Helical" evidence="4">
    <location>
        <begin position="199"/>
        <end position="221"/>
    </location>
</feature>
<sequence length="552" mass="61201">MVEWMRRCVGALCLGAVSTAVALFLSPAVVGACRRKSTRLVAVLGGLVAALGCLFSSFASQFHQLFISYGLVLGCGVAMTRDTSMFMVGQYFKKRRELVELLLAAGTGLGVAVVPIFIVECIRVVGWRLGLQALTGIVLVLFVLGVFYRPASLYHPQRRAILHLKSMQRRSKAKDRGSQASERPPFIDYAVLRSRTVQILVAGTALAAFGVTTPLVLLMHLGEQEGLERSSLLLLQAFLGIASALGSAAFGLIVIKNSVQCLIARQYLCQAAAFMISASLLAFTALHQYHGYLLFVWIYGIFLGGYQYSLKMYTLEKVRARNFAKCWSFVQWCQSVPVLVGVPLAGLLNEQFGGRTGFYVSSAFSFLGAMSLFLIDLHKKRSRRGQPRPDCRRCSDAPAASGADGGAGASSSRRSSFQDSLCRETRLQQRSFTFSNYADLRRQELTCISEEAIMDNYLEDFIDDCITSCNKEEKYLMLSEYENNLNKTQETLERRMRGVRRASILLPYKYDQCPSCMRLMPVQVNGEPAPRSSPRRLQRPSVDVIEEVTTSL</sequence>
<evidence type="ECO:0000256" key="2">
    <source>
        <dbReference type="SAM" id="Coils"/>
    </source>
</evidence>
<dbReference type="PROSITE" id="PS51257">
    <property type="entry name" value="PROKAR_LIPOPROTEIN"/>
    <property type="match status" value="1"/>
</dbReference>
<dbReference type="PANTHER" id="PTHR11360">
    <property type="entry name" value="MONOCARBOXYLATE TRANSPORTER"/>
    <property type="match status" value="1"/>
</dbReference>
<dbReference type="GO" id="GO:0022857">
    <property type="term" value="F:transmembrane transporter activity"/>
    <property type="evidence" value="ECO:0007669"/>
    <property type="project" value="InterPro"/>
</dbReference>
<reference evidence="6" key="2">
    <citation type="submission" date="2021-09" db="EMBL/GenBank/DDBJ databases">
        <authorList>
            <person name="Jia N."/>
            <person name="Wang J."/>
            <person name="Shi W."/>
            <person name="Du L."/>
            <person name="Sun Y."/>
            <person name="Zhan W."/>
            <person name="Jiang J."/>
            <person name="Wang Q."/>
            <person name="Zhang B."/>
            <person name="Ji P."/>
            <person name="Sakyi L.B."/>
            <person name="Cui X."/>
            <person name="Yuan T."/>
            <person name="Jiang B."/>
            <person name="Yang W."/>
            <person name="Lam T.T.-Y."/>
            <person name="Chang Q."/>
            <person name="Ding S."/>
            <person name="Wang X."/>
            <person name="Zhu J."/>
            <person name="Ruan X."/>
            <person name="Zhao L."/>
            <person name="Wei J."/>
            <person name="Que T."/>
            <person name="Du C."/>
            <person name="Cheng J."/>
            <person name="Dai P."/>
            <person name="Han X."/>
            <person name="Huang E."/>
            <person name="Gao Y."/>
            <person name="Liu J."/>
            <person name="Shao H."/>
            <person name="Ye R."/>
            <person name="Li L."/>
            <person name="Wei W."/>
            <person name="Wang X."/>
            <person name="Wang C."/>
            <person name="Huo Q."/>
            <person name="Li W."/>
            <person name="Guo W."/>
            <person name="Chen H."/>
            <person name="Chen S."/>
            <person name="Zhou L."/>
            <person name="Zhou L."/>
            <person name="Ni X."/>
            <person name="Tian J."/>
            <person name="Zhou Y."/>
            <person name="Sheng Y."/>
            <person name="Liu T."/>
            <person name="Pan Y."/>
            <person name="Xia L."/>
            <person name="Li J."/>
            <person name="Zhao F."/>
            <person name="Cao W."/>
        </authorList>
    </citation>
    <scope>NUCLEOTIDE SEQUENCE</scope>
    <source>
        <strain evidence="6">Rsan-2018</strain>
        <tissue evidence="6">Larvae</tissue>
    </source>
</reference>
<keyword evidence="4" id="KW-1133">Transmembrane helix</keyword>
<feature type="region of interest" description="Disordered" evidence="3">
    <location>
        <begin position="383"/>
        <end position="416"/>
    </location>
</feature>
<dbReference type="InterPro" id="IPR036259">
    <property type="entry name" value="MFS_trans_sf"/>
</dbReference>